<gene>
    <name evidence="1" type="ORF">HFQ381_LOCUS26044</name>
</gene>
<proteinExistence type="predicted"/>
<organism evidence="1 2">
    <name type="scientific">Rotaria socialis</name>
    <dbReference type="NCBI Taxonomy" id="392032"/>
    <lineage>
        <taxon>Eukaryota</taxon>
        <taxon>Metazoa</taxon>
        <taxon>Spiralia</taxon>
        <taxon>Gnathifera</taxon>
        <taxon>Rotifera</taxon>
        <taxon>Eurotatoria</taxon>
        <taxon>Bdelloidea</taxon>
        <taxon>Philodinida</taxon>
        <taxon>Philodinidae</taxon>
        <taxon>Rotaria</taxon>
    </lineage>
</organism>
<evidence type="ECO:0000313" key="1">
    <source>
        <dbReference type="EMBL" id="CAF4478501.1"/>
    </source>
</evidence>
<sequence>MFPFDQQQPLVTLSQDPEHKTKLNQHLSVLTEQAKAKILEQQRKYRERYDRYRTNPIYKINDIILVKTLNKRNKFDISIIFTSQNYIYSWGSALQELSKFQPFQLFNTNITIIETDIQYLYDRHEKQSLQMTIKYEFQEYLNKIATLDEWVCGIDLMLGTYLPLGVVGRERTYRLHEEKKYRSILHEYATNDVFAVAKLAYKMNLIKFTTLPSTIQYEAISDDEDELQMQSELSINIEPQYNELIVHVTDELEENELLQQPHQQISIINPMKNFHDILGIDENYPANVHFELHYHIASSMPRNILNIERNNDMDLQSLPEIMKLHYSHEPDHLSMTQHQAQQLSSRTMTVRIVDEPQVSNFNHLGSTTETTSTLTLKQIRNRTINCRHRANRYRYEVIRDVYKHFNIRKIKRILKSMDIYYVNINMVRHTLFIGLKNQKIVDEVKTLLHDRLLTERHYRRLYRIVSTTTNGDFPFVRIKEKGLACILLTTNPENFWQMPSSSSVNDLKEEVLFLHYETFYSLVKGNCGDIVLEIMQAQHISSVDFLLDVSNIFIFLELDSNELLPFKKTYNLFSRSSLHQKITSRKDTLILIALVIISIRKKTILAFCAEDSTVTVSKVTYDTQTNTFIDFSLPLGQHGLPIIKSYSTDSFTCLENCYSNKPMAKSQVAHLIQPLSYSLENISPYLLAKYGTNNKFKAPYVISRWGYIYRQCKAKGVRIIGYSKDSNSRYLNAMRRSLGVFGDFVYNNRPDYYEINIPNTWNWLLVQSKQLFICMQEPHAYL</sequence>
<reference evidence="1" key="1">
    <citation type="submission" date="2021-02" db="EMBL/GenBank/DDBJ databases">
        <authorList>
            <person name="Nowell W R."/>
        </authorList>
    </citation>
    <scope>NUCLEOTIDE SEQUENCE</scope>
</reference>
<protein>
    <submittedName>
        <fullName evidence="1">Uncharacterized protein</fullName>
    </submittedName>
</protein>
<evidence type="ECO:0000313" key="2">
    <source>
        <dbReference type="Proteomes" id="UP000663851"/>
    </source>
</evidence>
<dbReference type="EMBL" id="CAJOBO010003036">
    <property type="protein sequence ID" value="CAF4478501.1"/>
    <property type="molecule type" value="Genomic_DNA"/>
</dbReference>
<comment type="caution">
    <text evidence="1">The sequence shown here is derived from an EMBL/GenBank/DDBJ whole genome shotgun (WGS) entry which is preliminary data.</text>
</comment>
<dbReference type="AlphaFoldDB" id="A0A820TPG8"/>
<name>A0A820TPG8_9BILA</name>
<accession>A0A820TPG8</accession>
<dbReference type="Proteomes" id="UP000663851">
    <property type="component" value="Unassembled WGS sequence"/>
</dbReference>